<keyword evidence="7" id="KW-1185">Reference proteome</keyword>
<evidence type="ECO:0000313" key="5">
    <source>
        <dbReference type="EMBL" id="PPK55606.1"/>
    </source>
</evidence>
<dbReference type="InterPro" id="IPR001623">
    <property type="entry name" value="DnaJ_domain"/>
</dbReference>
<comment type="caution">
    <text evidence="5">The sequence shown here is derived from an EMBL/GenBank/DDBJ whole genome shotgun (WGS) entry which is preliminary data.</text>
</comment>
<organism evidence="5 6">
    <name type="scientific">Marinobacter persicus</name>
    <dbReference type="NCBI Taxonomy" id="930118"/>
    <lineage>
        <taxon>Bacteria</taxon>
        <taxon>Pseudomonadati</taxon>
        <taxon>Pseudomonadota</taxon>
        <taxon>Gammaproteobacteria</taxon>
        <taxon>Pseudomonadales</taxon>
        <taxon>Marinobacteraceae</taxon>
        <taxon>Marinobacter</taxon>
    </lineage>
</organism>
<dbReference type="AlphaFoldDB" id="A0A2S6G8T4"/>
<dbReference type="EMBL" id="PTIU01000004">
    <property type="protein sequence ID" value="PPK55606.1"/>
    <property type="molecule type" value="Genomic_DNA"/>
</dbReference>
<evidence type="ECO:0000313" key="4">
    <source>
        <dbReference type="EMBL" id="PPK52848.1"/>
    </source>
</evidence>
<dbReference type="Proteomes" id="UP000239446">
    <property type="component" value="Unassembled WGS sequence"/>
</dbReference>
<reference evidence="4 7" key="1">
    <citation type="submission" date="2018-02" db="EMBL/GenBank/DDBJ databases">
        <title>Deep subsurface shale carbon reservoir microbial communities from Ohio and West Virginia, USA.</title>
        <authorList>
            <person name="Wrighton K."/>
        </authorList>
    </citation>
    <scope>NUCLEOTIDE SEQUENCE [LARGE SCALE GENOMIC DNA]</scope>
    <source>
        <strain evidence="4 7">UTICA-S1B6</strain>
    </source>
</reference>
<evidence type="ECO:0000313" key="7">
    <source>
        <dbReference type="Proteomes" id="UP000239648"/>
    </source>
</evidence>
<dbReference type="CDD" id="cd06257">
    <property type="entry name" value="DnaJ"/>
    <property type="match status" value="1"/>
</dbReference>
<feature type="domain" description="J" evidence="3">
    <location>
        <begin position="184"/>
        <end position="238"/>
    </location>
</feature>
<accession>A0A2S6G8T4</accession>
<dbReference type="EMBL" id="PTIT01000004">
    <property type="protein sequence ID" value="PPK52848.1"/>
    <property type="molecule type" value="Genomic_DNA"/>
</dbReference>
<protein>
    <submittedName>
        <fullName evidence="5">DnaJ-like protein</fullName>
    </submittedName>
</protein>
<dbReference type="STRING" id="930118.SAMN05216429_10539"/>
<gene>
    <name evidence="5" type="ORF">B0H24_10047</name>
    <name evidence="4" type="ORF">BY455_104169</name>
</gene>
<dbReference type="SUPFAM" id="SSF46565">
    <property type="entry name" value="Chaperone J-domain"/>
    <property type="match status" value="1"/>
</dbReference>
<reference evidence="5 6" key="2">
    <citation type="submission" date="2018-02" db="EMBL/GenBank/DDBJ databases">
        <title>Subsurface microbial communities from deep shales in Ohio and West Virginia, USA.</title>
        <authorList>
            <person name="Wrighton K."/>
        </authorList>
    </citation>
    <scope>NUCLEOTIDE SEQUENCE [LARGE SCALE GENOMIC DNA]</scope>
    <source>
        <strain evidence="5 6">UTICA-S1B9</strain>
    </source>
</reference>
<name>A0A2S6G8T4_9GAMM</name>
<evidence type="ECO:0000256" key="1">
    <source>
        <dbReference type="ARBA" id="ARBA00023186"/>
    </source>
</evidence>
<feature type="region of interest" description="Disordered" evidence="2">
    <location>
        <begin position="18"/>
        <end position="38"/>
    </location>
</feature>
<dbReference type="InterPro" id="IPR021059">
    <property type="entry name" value="DnaJ-related_N"/>
</dbReference>
<dbReference type="SMART" id="SM00271">
    <property type="entry name" value="DnaJ"/>
    <property type="match status" value="1"/>
</dbReference>
<evidence type="ECO:0000313" key="6">
    <source>
        <dbReference type="Proteomes" id="UP000239446"/>
    </source>
</evidence>
<dbReference type="Proteomes" id="UP000239648">
    <property type="component" value="Unassembled WGS sequence"/>
</dbReference>
<evidence type="ECO:0000256" key="2">
    <source>
        <dbReference type="SAM" id="MobiDB-lite"/>
    </source>
</evidence>
<sequence length="238" mass="26879">MRIRGLSSRCWLTYHERMSHSPSEPTHSPENHSDSSQESWLEQQVQHLLVAAEHELRAQGPLGLSELALIKALQGDRWQLIGPVNFMEPDKLYPVHFLLFHTLYRLRDQLAADGEALVISPLRISILPQKDSVDQTLPGEEDKLRAFYLDLSQYFMSNGDIQGMMDNFWAGMPPARPEVSVATEAAETLGFDALPASFAQVKQGFRRQVMRAHPDRGGSTEEVQKLNEAFSVLKAHYA</sequence>
<dbReference type="InterPro" id="IPR036869">
    <property type="entry name" value="J_dom_sf"/>
</dbReference>
<dbReference type="PROSITE" id="PS50076">
    <property type="entry name" value="DNAJ_2"/>
    <property type="match status" value="1"/>
</dbReference>
<evidence type="ECO:0000259" key="3">
    <source>
        <dbReference type="PROSITE" id="PS50076"/>
    </source>
</evidence>
<proteinExistence type="predicted"/>
<dbReference type="Gene3D" id="1.10.287.110">
    <property type="entry name" value="DnaJ domain"/>
    <property type="match status" value="1"/>
</dbReference>
<keyword evidence="1" id="KW-0143">Chaperone</keyword>
<dbReference type="Pfam" id="PF12339">
    <property type="entry name" value="DNAJ_related"/>
    <property type="match status" value="1"/>
</dbReference>